<dbReference type="Proteomes" id="UP000012073">
    <property type="component" value="Unassembled WGS sequence"/>
</dbReference>
<name>R7QEV9_CHOCR</name>
<proteinExistence type="predicted"/>
<protein>
    <submittedName>
        <fullName evidence="1">Uncharacterized protein</fullName>
    </submittedName>
</protein>
<organism evidence="1 2">
    <name type="scientific">Chondrus crispus</name>
    <name type="common">Carrageen Irish moss</name>
    <name type="synonym">Polymorpha crispa</name>
    <dbReference type="NCBI Taxonomy" id="2769"/>
    <lineage>
        <taxon>Eukaryota</taxon>
        <taxon>Rhodophyta</taxon>
        <taxon>Florideophyceae</taxon>
        <taxon>Rhodymeniophycidae</taxon>
        <taxon>Gigartinales</taxon>
        <taxon>Gigartinaceae</taxon>
        <taxon>Chondrus</taxon>
    </lineage>
</organism>
<evidence type="ECO:0000313" key="2">
    <source>
        <dbReference type="Proteomes" id="UP000012073"/>
    </source>
</evidence>
<keyword evidence="2" id="KW-1185">Reference proteome</keyword>
<gene>
    <name evidence="1" type="ORF">CHC_T00004731001</name>
</gene>
<dbReference type="GeneID" id="17323862"/>
<accession>R7QEV9</accession>
<dbReference type="RefSeq" id="XP_005716142.1">
    <property type="nucleotide sequence ID" value="XM_005716085.1"/>
</dbReference>
<sequence>MYPNSSMQPSIKRDRSFMTAFVPDLPRSSETPSSTDYPASAITMSTNTSTTRFLPRDNTIQLYKVKLMTLLGTTSLPSAPRSLAPISDTSLVAVPATTALSFDSEYSCMSWR</sequence>
<dbReference type="KEGG" id="ccp:CHC_T00004731001"/>
<reference evidence="2" key="1">
    <citation type="journal article" date="2013" name="Proc. Natl. Acad. Sci. U.S.A.">
        <title>Genome structure and metabolic features in the red seaweed Chondrus crispus shed light on evolution of the Archaeplastida.</title>
        <authorList>
            <person name="Collen J."/>
            <person name="Porcel B."/>
            <person name="Carre W."/>
            <person name="Ball S.G."/>
            <person name="Chaparro C."/>
            <person name="Tonon T."/>
            <person name="Barbeyron T."/>
            <person name="Michel G."/>
            <person name="Noel B."/>
            <person name="Valentin K."/>
            <person name="Elias M."/>
            <person name="Artiguenave F."/>
            <person name="Arun A."/>
            <person name="Aury J.M."/>
            <person name="Barbosa-Neto J.F."/>
            <person name="Bothwell J.H."/>
            <person name="Bouget F.Y."/>
            <person name="Brillet L."/>
            <person name="Cabello-Hurtado F."/>
            <person name="Capella-Gutierrez S."/>
            <person name="Charrier B."/>
            <person name="Cladiere L."/>
            <person name="Cock J.M."/>
            <person name="Coelho S.M."/>
            <person name="Colleoni C."/>
            <person name="Czjzek M."/>
            <person name="Da Silva C."/>
            <person name="Delage L."/>
            <person name="Denoeud F."/>
            <person name="Deschamps P."/>
            <person name="Dittami S.M."/>
            <person name="Gabaldon T."/>
            <person name="Gachon C.M."/>
            <person name="Groisillier A."/>
            <person name="Herve C."/>
            <person name="Jabbari K."/>
            <person name="Katinka M."/>
            <person name="Kloareg B."/>
            <person name="Kowalczyk N."/>
            <person name="Labadie K."/>
            <person name="Leblanc C."/>
            <person name="Lopez P.J."/>
            <person name="McLachlan D.H."/>
            <person name="Meslet-Cladiere L."/>
            <person name="Moustafa A."/>
            <person name="Nehr Z."/>
            <person name="Nyvall Collen P."/>
            <person name="Panaud O."/>
            <person name="Partensky F."/>
            <person name="Poulain J."/>
            <person name="Rensing S.A."/>
            <person name="Rousvoal S."/>
            <person name="Samson G."/>
            <person name="Symeonidi A."/>
            <person name="Weissenbach J."/>
            <person name="Zambounis A."/>
            <person name="Wincker P."/>
            <person name="Boyen C."/>
        </authorList>
    </citation>
    <scope>NUCLEOTIDE SEQUENCE [LARGE SCALE GENOMIC DNA]</scope>
    <source>
        <strain evidence="2">cv. Stackhouse</strain>
    </source>
</reference>
<evidence type="ECO:0000313" key="1">
    <source>
        <dbReference type="EMBL" id="CDF36323.1"/>
    </source>
</evidence>
<dbReference type="AlphaFoldDB" id="R7QEV9"/>
<dbReference type="Gramene" id="CDF36323">
    <property type="protein sequence ID" value="CDF36323"/>
    <property type="gene ID" value="CHC_T00004731001"/>
</dbReference>
<dbReference type="EMBL" id="HG001771">
    <property type="protein sequence ID" value="CDF36323.1"/>
    <property type="molecule type" value="Genomic_DNA"/>
</dbReference>